<reference evidence="2" key="1">
    <citation type="submission" date="2021-01" db="EMBL/GenBank/DDBJ databases">
        <title>Chromosome-level genome assembly of a human fungal pathogen reveals clustering of transcriptionally co-regulated genes.</title>
        <authorList>
            <person name="Voorhies M."/>
            <person name="Cohen S."/>
            <person name="Shea T.P."/>
            <person name="Petrus S."/>
            <person name="Munoz J.F."/>
            <person name="Poplawski S."/>
            <person name="Goldman W.E."/>
            <person name="Michael T."/>
            <person name="Cuomo C.A."/>
            <person name="Sil A."/>
            <person name="Beyhan S."/>
        </authorList>
    </citation>
    <scope>NUCLEOTIDE SEQUENCE</scope>
    <source>
        <strain evidence="2">H88</strain>
    </source>
</reference>
<keyword evidence="2" id="KW-0830">Ubiquinone</keyword>
<dbReference type="AlphaFoldDB" id="A0A8A1LGK5"/>
<evidence type="ECO:0000313" key="3">
    <source>
        <dbReference type="Proteomes" id="UP000663419"/>
    </source>
</evidence>
<name>A0A8A1LGK5_AJEC8</name>
<accession>A0A8A1LGK5</accession>
<feature type="transmembrane region" description="Helical" evidence="1">
    <location>
        <begin position="135"/>
        <end position="153"/>
    </location>
</feature>
<sequence length="217" mass="23473">MTHSCSPASAACLAMAAARFSSSALIAADMAWRSAWLVLVIVAGVEGADVDGAENFWRLGSGVEVLVGLKGCEGVDVVVVLGVGEAAAAATAARCMNWMRLVLGVLAILKDVCMEIIPSWSAAARTLFWGILRSTWWWIVGYGGTSVMVDFAFSGSMRPFLARQNFAAICVWCNSCKYTPASGCRSYLFFSWMVGQAKERSRLAADCFNHINFHHRQ</sequence>
<evidence type="ECO:0000256" key="1">
    <source>
        <dbReference type="SAM" id="Phobius"/>
    </source>
</evidence>
<proteinExistence type="predicted"/>
<evidence type="ECO:0000313" key="2">
    <source>
        <dbReference type="EMBL" id="QSS53036.1"/>
    </source>
</evidence>
<dbReference type="EMBL" id="CP069104">
    <property type="protein sequence ID" value="QSS53036.1"/>
    <property type="molecule type" value="Genomic_DNA"/>
</dbReference>
<keyword evidence="1" id="KW-1133">Transmembrane helix</keyword>
<keyword evidence="1" id="KW-0472">Membrane</keyword>
<dbReference type="Proteomes" id="UP000663419">
    <property type="component" value="Chromosome 3"/>
</dbReference>
<dbReference type="VEuPathDB" id="FungiDB:I7I53_00163"/>
<protein>
    <submittedName>
        <fullName evidence="2">NADH-ubiquinone oxidoreductase</fullName>
    </submittedName>
</protein>
<organism evidence="2 3">
    <name type="scientific">Ajellomyces capsulatus (strain H88)</name>
    <name type="common">Darling's disease fungus</name>
    <name type="synonym">Histoplasma capsulatum</name>
    <dbReference type="NCBI Taxonomy" id="544711"/>
    <lineage>
        <taxon>Eukaryota</taxon>
        <taxon>Fungi</taxon>
        <taxon>Dikarya</taxon>
        <taxon>Ascomycota</taxon>
        <taxon>Pezizomycotina</taxon>
        <taxon>Eurotiomycetes</taxon>
        <taxon>Eurotiomycetidae</taxon>
        <taxon>Onygenales</taxon>
        <taxon>Ajellomycetaceae</taxon>
        <taxon>Histoplasma</taxon>
    </lineage>
</organism>
<keyword evidence="1" id="KW-0812">Transmembrane</keyword>
<gene>
    <name evidence="2" type="ORF">I7I53_00163</name>
</gene>